<dbReference type="PANTHER" id="PTHR21559:SF21">
    <property type="entry name" value="DYSTROGLYCAN 1"/>
    <property type="match status" value="1"/>
</dbReference>
<evidence type="ECO:0000256" key="2">
    <source>
        <dbReference type="SAM" id="Phobius"/>
    </source>
</evidence>
<gene>
    <name evidence="5" type="ORF">M0812_13654</name>
</gene>
<feature type="signal peptide" evidence="3">
    <location>
        <begin position="1"/>
        <end position="25"/>
    </location>
</feature>
<feature type="domain" description="Dystroglycan-type cadherin-like" evidence="4">
    <location>
        <begin position="2010"/>
        <end position="2108"/>
    </location>
</feature>
<dbReference type="Pfam" id="PF05345">
    <property type="entry name" value="He_PIG"/>
    <property type="match status" value="15"/>
</dbReference>
<feature type="domain" description="Dystroglycan-type cadherin-like" evidence="4">
    <location>
        <begin position="3012"/>
        <end position="3114"/>
    </location>
</feature>
<feature type="domain" description="Dystroglycan-type cadherin-like" evidence="4">
    <location>
        <begin position="2109"/>
        <end position="2207"/>
    </location>
</feature>
<proteinExistence type="predicted"/>
<feature type="domain" description="Dystroglycan-type cadherin-like" evidence="4">
    <location>
        <begin position="1320"/>
        <end position="1418"/>
    </location>
</feature>
<dbReference type="Gene3D" id="2.60.40.10">
    <property type="entry name" value="Immunoglobulins"/>
    <property type="match status" value="26"/>
</dbReference>
<dbReference type="GO" id="GO:0005509">
    <property type="term" value="F:calcium ion binding"/>
    <property type="evidence" value="ECO:0007669"/>
    <property type="project" value="InterPro"/>
</dbReference>
<feature type="domain" description="Dystroglycan-type cadherin-like" evidence="4">
    <location>
        <begin position="1422"/>
        <end position="1514"/>
    </location>
</feature>
<dbReference type="InterPro" id="IPR013783">
    <property type="entry name" value="Ig-like_fold"/>
</dbReference>
<feature type="domain" description="Dystroglycan-type cadherin-like" evidence="4">
    <location>
        <begin position="2307"/>
        <end position="2409"/>
    </location>
</feature>
<feature type="domain" description="Dystroglycan-type cadherin-like" evidence="4">
    <location>
        <begin position="1026"/>
        <end position="1125"/>
    </location>
</feature>
<accession>A0AAV7ZLD6</accession>
<feature type="compositionally biased region" description="Basic and acidic residues" evidence="1">
    <location>
        <begin position="3155"/>
        <end position="3167"/>
    </location>
</feature>
<keyword evidence="2" id="KW-0472">Membrane</keyword>
<reference evidence="5" key="1">
    <citation type="submission" date="2022-08" db="EMBL/GenBank/DDBJ databases">
        <title>Novel sulphate-reducing endosymbionts in the free-living metamonad Anaeramoeba.</title>
        <authorList>
            <person name="Jerlstrom-Hultqvist J."/>
            <person name="Cepicka I."/>
            <person name="Gallot-Lavallee L."/>
            <person name="Salas-Leiva D."/>
            <person name="Curtis B.A."/>
            <person name="Zahonova K."/>
            <person name="Pipaliya S."/>
            <person name="Dacks J."/>
            <person name="Roger A.J."/>
        </authorList>
    </citation>
    <scope>NUCLEOTIDE SEQUENCE</scope>
    <source>
        <strain evidence="5">Busselton2</strain>
    </source>
</reference>
<evidence type="ECO:0000313" key="5">
    <source>
        <dbReference type="EMBL" id="KAJ3441641.1"/>
    </source>
</evidence>
<evidence type="ECO:0000256" key="3">
    <source>
        <dbReference type="SAM" id="SignalP"/>
    </source>
</evidence>
<feature type="domain" description="Dystroglycan-type cadherin-like" evidence="4">
    <location>
        <begin position="2410"/>
        <end position="2506"/>
    </location>
</feature>
<feature type="domain" description="Dystroglycan-type cadherin-like" evidence="4">
    <location>
        <begin position="522"/>
        <end position="624"/>
    </location>
</feature>
<feature type="domain" description="Dystroglycan-type cadherin-like" evidence="4">
    <location>
        <begin position="2609"/>
        <end position="2710"/>
    </location>
</feature>
<dbReference type="SMART" id="SM00736">
    <property type="entry name" value="CADG"/>
    <property type="match status" value="23"/>
</dbReference>
<comment type="caution">
    <text evidence="5">The sequence shown here is derived from an EMBL/GenBank/DDBJ whole genome shotgun (WGS) entry which is preliminary data.</text>
</comment>
<evidence type="ECO:0000259" key="4">
    <source>
        <dbReference type="SMART" id="SM00736"/>
    </source>
</evidence>
<evidence type="ECO:0000313" key="6">
    <source>
        <dbReference type="Proteomes" id="UP001146793"/>
    </source>
</evidence>
<dbReference type="GO" id="GO:0043236">
    <property type="term" value="F:laminin binding"/>
    <property type="evidence" value="ECO:0007669"/>
    <property type="project" value="TreeGrafter"/>
</dbReference>
<feature type="domain" description="Dystroglycan-type cadherin-like" evidence="4">
    <location>
        <begin position="2812"/>
        <end position="2911"/>
    </location>
</feature>
<keyword evidence="3" id="KW-0732">Signal</keyword>
<organism evidence="5 6">
    <name type="scientific">Anaeramoeba flamelloides</name>
    <dbReference type="NCBI Taxonomy" id="1746091"/>
    <lineage>
        <taxon>Eukaryota</taxon>
        <taxon>Metamonada</taxon>
        <taxon>Anaeramoebidae</taxon>
        <taxon>Anaeramoeba</taxon>
    </lineage>
</organism>
<dbReference type="InterPro" id="IPR015919">
    <property type="entry name" value="Cadherin-like_sf"/>
</dbReference>
<name>A0AAV7ZLD6_9EUKA</name>
<dbReference type="InterPro" id="IPR006644">
    <property type="entry name" value="Cadg"/>
</dbReference>
<feature type="domain" description="Dystroglycan-type cadherin-like" evidence="4">
    <location>
        <begin position="830"/>
        <end position="929"/>
    </location>
</feature>
<dbReference type="EMBL" id="JANTQA010000029">
    <property type="protein sequence ID" value="KAJ3441641.1"/>
    <property type="molecule type" value="Genomic_DNA"/>
</dbReference>
<feature type="domain" description="Dystroglycan-type cadherin-like" evidence="4">
    <location>
        <begin position="1130"/>
        <end position="1222"/>
    </location>
</feature>
<keyword evidence="2" id="KW-1133">Transmembrane helix</keyword>
<feature type="domain" description="Dystroglycan-type cadherin-like" evidence="4">
    <location>
        <begin position="1912"/>
        <end position="2000"/>
    </location>
</feature>
<feature type="domain" description="Dystroglycan-type cadherin-like" evidence="4">
    <location>
        <begin position="1608"/>
        <end position="1707"/>
    </location>
</feature>
<keyword evidence="2" id="KW-0812">Transmembrane</keyword>
<feature type="region of interest" description="Disordered" evidence="1">
    <location>
        <begin position="3146"/>
        <end position="3206"/>
    </location>
</feature>
<feature type="domain" description="Dystroglycan-type cadherin-like" evidence="4">
    <location>
        <begin position="2213"/>
        <end position="2306"/>
    </location>
</feature>
<feature type="transmembrane region" description="Helical" evidence="2">
    <location>
        <begin position="3114"/>
        <end position="3138"/>
    </location>
</feature>
<feature type="compositionally biased region" description="Acidic residues" evidence="1">
    <location>
        <begin position="3168"/>
        <end position="3186"/>
    </location>
</feature>
<dbReference type="SUPFAM" id="SSF49313">
    <property type="entry name" value="Cadherin-like"/>
    <property type="match status" value="27"/>
</dbReference>
<feature type="domain" description="Dystroglycan-type cadherin-like" evidence="4">
    <location>
        <begin position="1515"/>
        <end position="1607"/>
    </location>
</feature>
<dbReference type="Proteomes" id="UP001146793">
    <property type="component" value="Unassembled WGS sequence"/>
</dbReference>
<protein>
    <submittedName>
        <fullName evidence="5">Dystroglycan-related</fullName>
    </submittedName>
</protein>
<feature type="domain" description="Dystroglycan-type cadherin-like" evidence="4">
    <location>
        <begin position="932"/>
        <end position="1025"/>
    </location>
</feature>
<feature type="chain" id="PRO_5043406580" evidence="3">
    <location>
        <begin position="26"/>
        <end position="3206"/>
    </location>
</feature>
<feature type="domain" description="Dystroglycan-type cadherin-like" evidence="4">
    <location>
        <begin position="1226"/>
        <end position="1318"/>
    </location>
</feature>
<feature type="domain" description="Dystroglycan-type cadherin-like" evidence="4">
    <location>
        <begin position="2912"/>
        <end position="3011"/>
    </location>
</feature>
<dbReference type="PANTHER" id="PTHR21559">
    <property type="entry name" value="DYSTROGLYCAN-RELATED"/>
    <property type="match status" value="1"/>
</dbReference>
<dbReference type="GO" id="GO:0016011">
    <property type="term" value="C:dystroglycan complex"/>
    <property type="evidence" value="ECO:0007669"/>
    <property type="project" value="TreeGrafter"/>
</dbReference>
<sequence>MKDLKLKTFLLLTLILIFLIPKANLQCTPAVVRDFGLVNNASIALQKNPAIINLEDQGWIVGWEDFRTGSTIYGQRFDEFGEHVGSDGIDDGIDDDFPQSDNDDSEAPKMGKLLDGGWVVVYASNGTNSIDIFFQRFFANGSIAITETIVNDDTNFDQYNPYVAGLPNGGWVIAWTDSRNGPTNSDVYAQFYHENGSTMGVNYKVNTGVDTQHQRNIKIATHMHDSTPGSTFMMIWEDSRILLTKTYYQLFDAQAMIPVGGNEHLNPTFALGEFDCQIANLKDAGYVITWTSFNGPDQYEIYSVVVDRDGNNVTDGPVLVNQDSSANNQEQAKVTGTSDGGFVIVWKDYRDFYNPKIYAKRYSPDNVIVGEEFMITDADFSAENKPVLSASLVNDANYVMIAWTAEGPGDDQGIFYTIYNVSYVEALVDQGIGNQEANVSDYFSFEVPDDAFECQGDQLSYQAQLINGESFPDWLEFNETTKTFTGTPSGCAIQYTIEVEASCCISTAVLTFLLDVRNDPVQLLNEIPDQEVQIGDNYSFDINDTIFYNNELNEDVTYRSTLADNSDLPPWLTFDPEFRSYSGPVPISCSQTLDIKVMVNDTCESNPVAEDIFELKFMNEPIQLVDPIANQSNSIGVYFEVSFTEGTALTDTFRNDETVEELMYTATLTDGTDLPGWMIFNETLKKIDGYSPNNCTSFYEIKVSAFDECETNDPAVSIFTWEFVNNPPTNTSGIDNLTYEVGDNILYIFNMSTFQNDEIIETVTYSAELFDGGELPTWIEFVQAERKFTGEAPYGCPRSIHIIVRAHDECETNDPAWTDFWVEVTNSEVVLANEIANKSYEIGLTVNFMIPSDTFNNTDANEDLQYSAEMENGDPLPDWLAFDNVTLTFSGESPDNCSTEYMIKVIASDSCDSAYDVFLLNITNEPPYSNHLLVNRTYEINTNFEFVFPSNAFGNDEIVETIVYESTLFSGEPLPSWLNFTPTTRTYDGLVPLQCPQILKISLIAKDLCYTASDFFYLEIINAPPEVLNVISNTSYEVGENFTVNDGGNTFYNADANEDLQYSAELENGDPLPDWMNFDNETVVFSGTVPFMCPEEYVIRVTARDSCSGVDTIFSFEVVNTVPAVNVDRTVDTYEINSPFAINIGDSFDQVDLHDELTFSVAQLNGDPIPDWMNYNPATLILDGTTPSGCPESWYMRIRVEDSCYVAHDDFVFKITNMEPTQFKVIPDKKFEAGQTIAFDLDSDTFNNTEANEDLQYSVELENGDPLPMWLAFDNETLSFTGEAPEQCPETLSLRIMVKDSCFTVDDIFLVNITNQAPLVIIPAVDQTYYNEDPINFTLPSGTFTNKESFESLTYSAYLEGGDPLPMWLAFDNVTLTFSGQAPDGCEFTENIVVRCSDSCLFNTTTFALIVENDPPVQLANYTNQVFQNNEPIDFYLPEDAFNSTDSDETLSYDSQLSSGQPLPDWLDFDPDTQRYQGTAPDLCGVDLVVEVLVTDGCTTISTTFELLVGNEPPVLANQITDKTFLFDEFLDFTFPNDTFTTDNPNEEITYSISSTLPSWLTFVPEERRFFGTSPECEEVWDITVNASDSCYSIYDTFELFIQNNPPVLNSSIPDLEVHHDTELNYTFPENTFTNDEAKETLVYESTLANGDPLPTWLEFDAATRNYYGTSPRGCNQTLNILVKAEDMCNFATDEFEIVVYNYQIYQDMVLMDHEYEVGESFEIDLMGTFINDDSNEEIEYEVVLVGGSPLPEWMEFVDIPGEGKLLIDGEGPLECSQVVEVMVIASDSCNSINDTFSVTIVNAPLTINGSDPLDDQMYEVGEYFEYIFDEDIWTNADLYESIEYNAYVLNGAARESLPDWLKFYPMERKFNGTTPLQCSELWEIVVVANDSCTESDAQFSFRITNAVVERNHSVPLEPQEYEVGEDFEFFIDEGAFYDTDLYDVLDYASELNNGDPLPEWLDFVPEELKFIGTVDWGCAEDYEVKVIASDSCMSVNDFFIFKKLNSDPVLNGTIPDQEFQVGEPFDFAMDPALFENDDMYEDLSFEAKLNNDPLPDWIDFDSETLSFNGTFPPGCSIDHTVNVLFADTCTGLQADFTLGFTNSDPYVNSSQLLEDHAQNAGDEFEYVFASDTFVNEDMYETLEFEAKQTNGDPLPNWLDFVPEERRFTGTVESCSMLLEIAVLASDSCMTVQDDFTINITNVNIYHNEVIGNKNYDALDSIDFALSSTTFVNEEVDEMVTYAATLTDNSALPDWIDFIPAEQRFVGTAPGGCGETINVVVTAEDTCVKVSSNFFNIVVGNSAPTLNAAQPLQDQSAHVGEAIYFVIPEDTFLNADANEELTYEAVWLDPENGPELPAWIQFNNETREFTGEAPLGCEEALEIQIIASDTCQDVSDTFIFTKMNSPVAMDQGFDNKFVTVTRAFVFSFEDAFMNDDAAETLAYETFTRDGVEYPEWLIFDAVAQTYSGTAPPNCSQTIPLTLMASDTCDSNALSIDWDLNIVNEMPAVNVSIPDEEWGILTEIDFVISEDAFANAESDIEGLSYSASLGGSGGGDLPEWLDFDPETRRFTGFRGGCGETLNIAVSVVDSCESNIATQVFALTITNEMPEVVNSIADKTYQSNTTFDFTFDEDTFSNSEETETITYEAYQASGMPLPPWMQFDPETRRFYGMTPIRCPMDVDVLVAATDSCASNVVTDSFTFHKTNEPPIANPAEPLVDQFVEASQRFEFTISRDAFINPDSNEEIETDPRTNEGRDLLPDWITYDDDKFKFAGVAPSGCDQVLDILVYAGDTCHYEIANQTFDLYISNTPPTVANLIPDLSLHVNEVFTYEIPDDTFVDSEETYALTYGAELANGDPLPDWLEFDTVLGVLSGVAPEGCEQEEVLSIFAYDSCDSHSVSTPLTIEINSGVPELNEPNDDATVAINTVLDLTLSPYTFTELDDMEQYQYTAELANGDPLPLWMEFEDTALRFTGPVPDGCGRQYDIKVTAQDACETATASDTFALIISNQVPFINLTIEDVIEDTEEDLDFTVNVFCFGNPEASEGLTYRATEEGEEDLPGWLEFEPATRTFSGTTPDDEDEYVIVVYARDSCNLDSHEVSQTFTIVVQTTDTQLLTGLIAALASVTGASFLLFGFIAYRRKKKEEDVFAQQTGPIDDKEFNSSSDKKDDDDDDDDEDSGEDELPDVEDGKFEDVNTQDSDADNSSD</sequence>
<feature type="domain" description="Dystroglycan-type cadherin-like" evidence="4">
    <location>
        <begin position="2711"/>
        <end position="2811"/>
    </location>
</feature>
<evidence type="ECO:0000256" key="1">
    <source>
        <dbReference type="SAM" id="MobiDB-lite"/>
    </source>
</evidence>
<feature type="domain" description="Dystroglycan-type cadherin-like" evidence="4">
    <location>
        <begin position="2507"/>
        <end position="2608"/>
    </location>
</feature>
<feature type="domain" description="Dystroglycan-type cadherin-like" evidence="4">
    <location>
        <begin position="427"/>
        <end position="520"/>
    </location>
</feature>